<dbReference type="PATRIC" id="fig|1125702.3.peg.2398"/>
<dbReference type="PANTHER" id="PTHR48081">
    <property type="entry name" value="AB HYDROLASE SUPERFAMILY PROTEIN C4A8.06C"/>
    <property type="match status" value="1"/>
</dbReference>
<accession>S3L9E3</accession>
<evidence type="ECO:0000313" key="4">
    <source>
        <dbReference type="EMBL" id="EPF46026.1"/>
    </source>
</evidence>
<dbReference type="InterPro" id="IPR002168">
    <property type="entry name" value="Lipase_GDXG_HIS_AS"/>
</dbReference>
<feature type="domain" description="Alpha/beta hydrolase fold-3" evidence="3">
    <location>
        <begin position="73"/>
        <end position="275"/>
    </location>
</feature>
<proteinExistence type="inferred from homology"/>
<comment type="caution">
    <text evidence="4">The sequence shown here is derived from an EMBL/GenBank/DDBJ whole genome shotgun (WGS) entry which is preliminary data.</text>
</comment>
<keyword evidence="5" id="KW-1185">Reference proteome</keyword>
<evidence type="ECO:0000256" key="1">
    <source>
        <dbReference type="ARBA" id="ARBA00010515"/>
    </source>
</evidence>
<sequence length="303" mass="33364">MDGTVHNSLRQIQKAFKKTLYSPKIPLSTIREEYDAFFYSPYLPNNTDIARDTIGSVPLEILEPEVAAANRVVLYVHGGSFVNGSCRAARNFCASFAHECACKLFLPEYRLAPEYPFPIGLDDIVVSYKGMLKKYGISSASVVIAGDEAGAALAVALIHYLKQEQLPQPAALVLISPWADVSCSNEEIHALQKSDKFLLKEALQAAAGRYTSTDNFHNPLVSPLYGSFEGFPPVFIQCGGKEILSADAKVLAQKIEAAGGHVQLDIWPDMWHLFQAMDAQAKQAHLAVEKMGQWVQSLFIEEE</sequence>
<dbReference type="EMBL" id="ATFC01000011">
    <property type="protein sequence ID" value="EPF46026.1"/>
    <property type="molecule type" value="Genomic_DNA"/>
</dbReference>
<dbReference type="Gene3D" id="3.40.50.1820">
    <property type="entry name" value="alpha/beta hydrolase"/>
    <property type="match status" value="1"/>
</dbReference>
<evidence type="ECO:0000313" key="5">
    <source>
        <dbReference type="Proteomes" id="UP000014605"/>
    </source>
</evidence>
<dbReference type="InterPro" id="IPR050300">
    <property type="entry name" value="GDXG_lipolytic_enzyme"/>
</dbReference>
<dbReference type="HOGENOM" id="CLU_012494_13_1_12"/>
<dbReference type="SUPFAM" id="SSF53474">
    <property type="entry name" value="alpha/beta-Hydrolases"/>
    <property type="match status" value="1"/>
</dbReference>
<comment type="similarity">
    <text evidence="1">Belongs to the 'GDXG' lipolytic enzyme family.</text>
</comment>
<dbReference type="Proteomes" id="UP000014605">
    <property type="component" value="Unassembled WGS sequence"/>
</dbReference>
<gene>
    <name evidence="4" type="ORF">HMPREF1222_02317</name>
</gene>
<reference evidence="4 5" key="1">
    <citation type="submission" date="2013-04" db="EMBL/GenBank/DDBJ databases">
        <title>The Genome Sequence of Treponema vincentii F0403.</title>
        <authorList>
            <consortium name="The Broad Institute Genomics Platform"/>
            <person name="Earl A."/>
            <person name="Ward D."/>
            <person name="Feldgarden M."/>
            <person name="Gevers D."/>
            <person name="Leonetti C."/>
            <person name="Izard J."/>
            <person name="Walker B."/>
            <person name="Young S."/>
            <person name="Zeng Q."/>
            <person name="Gargeya S."/>
            <person name="Fitzgerald M."/>
            <person name="Haas B."/>
            <person name="Abouelleil A."/>
            <person name="Allen A.W."/>
            <person name="Alvarado L."/>
            <person name="Arachchi H.M."/>
            <person name="Berlin A.M."/>
            <person name="Chapman S.B."/>
            <person name="Gainer-Dewar J."/>
            <person name="Goldberg J."/>
            <person name="Griggs A."/>
            <person name="Gujja S."/>
            <person name="Hansen M."/>
            <person name="Howarth C."/>
            <person name="Imamovic A."/>
            <person name="Ireland A."/>
            <person name="Larimer J."/>
            <person name="McCowan C."/>
            <person name="Murphy C."/>
            <person name="Pearson M."/>
            <person name="Poon T.W."/>
            <person name="Priest M."/>
            <person name="Roberts A."/>
            <person name="Saif S."/>
            <person name="Shea T."/>
            <person name="Sisk P."/>
            <person name="Sykes S."/>
            <person name="Wortman J."/>
            <person name="Nusbaum C."/>
            <person name="Birren B."/>
        </authorList>
    </citation>
    <scope>NUCLEOTIDE SEQUENCE [LARGE SCALE GENOMIC DNA]</scope>
    <source>
        <strain evidence="4 5">F0403</strain>
    </source>
</reference>
<dbReference type="PANTHER" id="PTHR48081:SF8">
    <property type="entry name" value="ALPHA_BETA HYDROLASE FOLD-3 DOMAIN-CONTAINING PROTEIN-RELATED"/>
    <property type="match status" value="1"/>
</dbReference>
<keyword evidence="2" id="KW-0378">Hydrolase</keyword>
<dbReference type="Pfam" id="PF07859">
    <property type="entry name" value="Abhydrolase_3"/>
    <property type="match status" value="1"/>
</dbReference>
<dbReference type="InterPro" id="IPR013094">
    <property type="entry name" value="AB_hydrolase_3"/>
</dbReference>
<dbReference type="GO" id="GO:0016787">
    <property type="term" value="F:hydrolase activity"/>
    <property type="evidence" value="ECO:0007669"/>
    <property type="project" value="UniProtKB-KW"/>
</dbReference>
<protein>
    <recommendedName>
        <fullName evidence="3">Alpha/beta hydrolase fold-3 domain-containing protein</fullName>
    </recommendedName>
</protein>
<organism evidence="4 5">
    <name type="scientific">Treponema vincentii F0403</name>
    <dbReference type="NCBI Taxonomy" id="1125702"/>
    <lineage>
        <taxon>Bacteria</taxon>
        <taxon>Pseudomonadati</taxon>
        <taxon>Spirochaetota</taxon>
        <taxon>Spirochaetia</taxon>
        <taxon>Spirochaetales</taxon>
        <taxon>Treponemataceae</taxon>
        <taxon>Treponema</taxon>
    </lineage>
</organism>
<dbReference type="InterPro" id="IPR029058">
    <property type="entry name" value="AB_hydrolase_fold"/>
</dbReference>
<dbReference type="AlphaFoldDB" id="S3L9E3"/>
<dbReference type="PROSITE" id="PS01173">
    <property type="entry name" value="LIPASE_GDXG_HIS"/>
    <property type="match status" value="1"/>
</dbReference>
<evidence type="ECO:0000259" key="3">
    <source>
        <dbReference type="Pfam" id="PF07859"/>
    </source>
</evidence>
<name>S3L9E3_9SPIR</name>
<evidence type="ECO:0000256" key="2">
    <source>
        <dbReference type="ARBA" id="ARBA00022801"/>
    </source>
</evidence>